<evidence type="ECO:0000256" key="3">
    <source>
        <dbReference type="ARBA" id="ARBA00022989"/>
    </source>
</evidence>
<comment type="caution">
    <text evidence="6">The sequence shown here is derived from an EMBL/GenBank/DDBJ whole genome shotgun (WGS) entry which is preliminary data.</text>
</comment>
<protein>
    <recommendedName>
        <fullName evidence="5">Receptor ligand binding region domain-containing protein</fullName>
    </recommendedName>
</protein>
<evidence type="ECO:0000259" key="5">
    <source>
        <dbReference type="Pfam" id="PF01094"/>
    </source>
</evidence>
<accession>A0AAV7LY14</accession>
<dbReference type="InterPro" id="IPR001828">
    <property type="entry name" value="ANF_lig-bd_rcpt"/>
</dbReference>
<dbReference type="Gene3D" id="3.40.50.2300">
    <property type="match status" value="2"/>
</dbReference>
<organism evidence="6 7">
    <name type="scientific">Pleurodeles waltl</name>
    <name type="common">Iberian ribbed newt</name>
    <dbReference type="NCBI Taxonomy" id="8319"/>
    <lineage>
        <taxon>Eukaryota</taxon>
        <taxon>Metazoa</taxon>
        <taxon>Chordata</taxon>
        <taxon>Craniata</taxon>
        <taxon>Vertebrata</taxon>
        <taxon>Euteleostomi</taxon>
        <taxon>Amphibia</taxon>
        <taxon>Batrachia</taxon>
        <taxon>Caudata</taxon>
        <taxon>Salamandroidea</taxon>
        <taxon>Salamandridae</taxon>
        <taxon>Pleurodelinae</taxon>
        <taxon>Pleurodeles</taxon>
    </lineage>
</organism>
<evidence type="ECO:0000313" key="6">
    <source>
        <dbReference type="EMBL" id="KAJ1095784.1"/>
    </source>
</evidence>
<sequence length="176" mass="19953">MKDDNMTDVNGLCTGKEKLDSLDASVFEMKDFTLPFYAHKATLALAQALHDLLQCKNEEGPFRDRSCADPKAFKPWQMFHYVKNVRLKSSTGSEFVFDSYGDSQPLFDLLYWHMTSNYTSSYVKVGTYNGRAPPGSKVVINASAILWGGKYSQVLVEAVLAMLRYLVMKLDIKQKR</sequence>
<dbReference type="GO" id="GO:0004930">
    <property type="term" value="F:G protein-coupled receptor activity"/>
    <property type="evidence" value="ECO:0007669"/>
    <property type="project" value="InterPro"/>
</dbReference>
<keyword evidence="7" id="KW-1185">Reference proteome</keyword>
<evidence type="ECO:0000313" key="7">
    <source>
        <dbReference type="Proteomes" id="UP001066276"/>
    </source>
</evidence>
<evidence type="ECO:0000256" key="4">
    <source>
        <dbReference type="ARBA" id="ARBA00023136"/>
    </source>
</evidence>
<keyword evidence="4" id="KW-0472">Membrane</keyword>
<reference evidence="6" key="1">
    <citation type="journal article" date="2022" name="bioRxiv">
        <title>Sequencing and chromosome-scale assembly of the giantPleurodeles waltlgenome.</title>
        <authorList>
            <person name="Brown T."/>
            <person name="Elewa A."/>
            <person name="Iarovenko S."/>
            <person name="Subramanian E."/>
            <person name="Araus A.J."/>
            <person name="Petzold A."/>
            <person name="Susuki M."/>
            <person name="Suzuki K.-i.T."/>
            <person name="Hayashi T."/>
            <person name="Toyoda A."/>
            <person name="Oliveira C."/>
            <person name="Osipova E."/>
            <person name="Leigh N.D."/>
            <person name="Simon A."/>
            <person name="Yun M.H."/>
        </authorList>
    </citation>
    <scope>NUCLEOTIDE SEQUENCE</scope>
    <source>
        <strain evidence="6">20211129_DDA</strain>
        <tissue evidence="6">Liver</tissue>
    </source>
</reference>
<proteinExistence type="predicted"/>
<comment type="subcellular location">
    <subcellularLocation>
        <location evidence="1">Membrane</location>
    </subcellularLocation>
</comment>
<evidence type="ECO:0000256" key="1">
    <source>
        <dbReference type="ARBA" id="ARBA00004370"/>
    </source>
</evidence>
<evidence type="ECO:0000256" key="2">
    <source>
        <dbReference type="ARBA" id="ARBA00022692"/>
    </source>
</evidence>
<keyword evidence="2" id="KW-0812">Transmembrane</keyword>
<gene>
    <name evidence="6" type="ORF">NDU88_000940</name>
</gene>
<dbReference type="Proteomes" id="UP001066276">
    <property type="component" value="Chromosome 10"/>
</dbReference>
<dbReference type="InterPro" id="IPR000068">
    <property type="entry name" value="GPCR_3_Ca_sens_rcpt-rel"/>
</dbReference>
<dbReference type="InterPro" id="IPR028082">
    <property type="entry name" value="Peripla_BP_I"/>
</dbReference>
<dbReference type="AlphaFoldDB" id="A0AAV7LY14"/>
<dbReference type="SUPFAM" id="SSF53822">
    <property type="entry name" value="Periplasmic binding protein-like I"/>
    <property type="match status" value="1"/>
</dbReference>
<dbReference type="PANTHER" id="PTHR24061:SF599">
    <property type="entry name" value="G-PROTEIN COUPLED RECEPTORS FAMILY 3 PROFILE DOMAIN-CONTAINING PROTEIN"/>
    <property type="match status" value="1"/>
</dbReference>
<feature type="domain" description="Receptor ligand binding region" evidence="5">
    <location>
        <begin position="18"/>
        <end position="113"/>
    </location>
</feature>
<keyword evidence="3" id="KW-1133">Transmembrane helix</keyword>
<dbReference type="GO" id="GO:0005886">
    <property type="term" value="C:plasma membrane"/>
    <property type="evidence" value="ECO:0007669"/>
    <property type="project" value="TreeGrafter"/>
</dbReference>
<dbReference type="Pfam" id="PF01094">
    <property type="entry name" value="ANF_receptor"/>
    <property type="match status" value="1"/>
</dbReference>
<name>A0AAV7LY14_PLEWA</name>
<dbReference type="PANTHER" id="PTHR24061">
    <property type="entry name" value="CALCIUM-SENSING RECEPTOR-RELATED"/>
    <property type="match status" value="1"/>
</dbReference>
<dbReference type="EMBL" id="JANPWB010000014">
    <property type="protein sequence ID" value="KAJ1095784.1"/>
    <property type="molecule type" value="Genomic_DNA"/>
</dbReference>